<comment type="similarity">
    <text evidence="2">Belongs to the bacterial solute-binding protein SsuA/TauA family.</text>
</comment>
<dbReference type="RefSeq" id="WP_100921660.1">
    <property type="nucleotide sequence ID" value="NZ_CP020370.1"/>
</dbReference>
<evidence type="ECO:0000259" key="4">
    <source>
        <dbReference type="Pfam" id="PF09084"/>
    </source>
</evidence>
<proteinExistence type="inferred from homology"/>
<evidence type="ECO:0000313" key="5">
    <source>
        <dbReference type="EMBL" id="AUB83989.1"/>
    </source>
</evidence>
<dbReference type="GO" id="GO:0042597">
    <property type="term" value="C:periplasmic space"/>
    <property type="evidence" value="ECO:0007669"/>
    <property type="project" value="UniProtKB-SubCell"/>
</dbReference>
<evidence type="ECO:0000256" key="1">
    <source>
        <dbReference type="ARBA" id="ARBA00004418"/>
    </source>
</evidence>
<dbReference type="InterPro" id="IPR015168">
    <property type="entry name" value="SsuA/THI5"/>
</dbReference>
<dbReference type="GO" id="GO:0042918">
    <property type="term" value="P:alkanesulfonate transmembrane transport"/>
    <property type="evidence" value="ECO:0007669"/>
    <property type="project" value="TreeGrafter"/>
</dbReference>
<reference evidence="5 6" key="1">
    <citation type="submission" date="2017-03" db="EMBL/GenBank/DDBJ databases">
        <title>Complete genome sequence of Candidatus 'Thiodictyon syntrophicum' sp. nov. strain Cad16T, a photolithoautotroph purple sulfur bacterium isolated from an alpine meromictic lake.</title>
        <authorList>
            <person name="Luedin S.M."/>
            <person name="Pothier J.F."/>
            <person name="Danza F."/>
            <person name="Storelli N."/>
            <person name="Wittwer M."/>
            <person name="Tonolla M."/>
        </authorList>
    </citation>
    <scope>NUCLEOTIDE SEQUENCE [LARGE SCALE GENOMIC DNA]</scope>
    <source>
        <strain evidence="5 6">Cad16T</strain>
    </source>
</reference>
<comment type="subcellular location">
    <subcellularLocation>
        <location evidence="1">Periplasm</location>
    </subcellularLocation>
</comment>
<dbReference type="Pfam" id="PF09084">
    <property type="entry name" value="NMT1"/>
    <property type="match status" value="1"/>
</dbReference>
<name>A0A2K8UEV4_9GAMM</name>
<keyword evidence="6" id="KW-1185">Reference proteome</keyword>
<sequence length="336" mass="35531">MRARRSIHWVLAVGAGVVVVAVALARLAWLTPPPPEPLVIAIADSLLGVPLRVAEQEGFFTAQGLAVTLRLYPTGKLALDALLRGQAEVATVAETPVVFAALAGEPLRVIANYASSGETSLVARADRGIAELADLKGRRVGTSPGTTAHYFLHVLLTDQGLTEADVAVVPVPAPEQAAALAAGRVDAVSTFAPYSTQCRLALGENARTFPAGLRYNGFASLVAVPDFSHRRPEVALRLLRALDRAILWMRGHDPQARALTARTLGLPEAVIAETWGRLRPNLALDQGYVILLQAQARWAIATGLAPAAALPDFPALIDPSALRRLHPESVTVIGTP</sequence>
<gene>
    <name evidence="5" type="ORF">THSYN_25680</name>
</gene>
<dbReference type="CDD" id="cd01008">
    <property type="entry name" value="PBP2_NrtA_SsuA_CpmA_like"/>
    <property type="match status" value="1"/>
</dbReference>
<dbReference type="Gene3D" id="3.40.190.10">
    <property type="entry name" value="Periplasmic binding protein-like II"/>
    <property type="match status" value="2"/>
</dbReference>
<evidence type="ECO:0000256" key="2">
    <source>
        <dbReference type="ARBA" id="ARBA00010742"/>
    </source>
</evidence>
<dbReference type="PANTHER" id="PTHR30024">
    <property type="entry name" value="ALIPHATIC SULFONATES-BINDING PROTEIN-RELATED"/>
    <property type="match status" value="1"/>
</dbReference>
<dbReference type="AlphaFoldDB" id="A0A2K8UEV4"/>
<accession>A0A2K8UEV4</accession>
<dbReference type="OrthoDB" id="6212007at2"/>
<dbReference type="SUPFAM" id="SSF53850">
    <property type="entry name" value="Periplasmic binding protein-like II"/>
    <property type="match status" value="1"/>
</dbReference>
<dbReference type="Proteomes" id="UP000232638">
    <property type="component" value="Chromosome"/>
</dbReference>
<dbReference type="EMBL" id="CP020370">
    <property type="protein sequence ID" value="AUB83989.1"/>
    <property type="molecule type" value="Genomic_DNA"/>
</dbReference>
<protein>
    <submittedName>
        <fullName evidence="5">ABC transporter substrate-binding protein</fullName>
    </submittedName>
</protein>
<feature type="domain" description="SsuA/THI5-like" evidence="4">
    <location>
        <begin position="50"/>
        <end position="252"/>
    </location>
</feature>
<keyword evidence="3" id="KW-0732">Signal</keyword>
<evidence type="ECO:0000313" key="6">
    <source>
        <dbReference type="Proteomes" id="UP000232638"/>
    </source>
</evidence>
<dbReference type="KEGG" id="tsy:THSYN_25680"/>
<organism evidence="5 6">
    <name type="scientific">Candidatus Thiodictyon syntrophicum</name>
    <dbReference type="NCBI Taxonomy" id="1166950"/>
    <lineage>
        <taxon>Bacteria</taxon>
        <taxon>Pseudomonadati</taxon>
        <taxon>Pseudomonadota</taxon>
        <taxon>Gammaproteobacteria</taxon>
        <taxon>Chromatiales</taxon>
        <taxon>Chromatiaceae</taxon>
        <taxon>Thiodictyon</taxon>
    </lineage>
</organism>
<dbReference type="PANTHER" id="PTHR30024:SF47">
    <property type="entry name" value="TAURINE-BINDING PERIPLASMIC PROTEIN"/>
    <property type="match status" value="1"/>
</dbReference>
<evidence type="ECO:0000256" key="3">
    <source>
        <dbReference type="ARBA" id="ARBA00022729"/>
    </source>
</evidence>